<evidence type="ECO:0000313" key="2">
    <source>
        <dbReference type="EMBL" id="CDP36040.1"/>
    </source>
</evidence>
<dbReference type="Pfam" id="PF07247">
    <property type="entry name" value="AATase"/>
    <property type="match status" value="1"/>
</dbReference>
<dbReference type="GO" id="GO:0008080">
    <property type="term" value="F:N-acetyltransferase activity"/>
    <property type="evidence" value="ECO:0007669"/>
    <property type="project" value="TreeGrafter"/>
</dbReference>
<gene>
    <name evidence="2" type="ORF">GNLVRS02_ARAD1B03938g</name>
</gene>
<dbReference type="InterPro" id="IPR052058">
    <property type="entry name" value="Alcohol_O-acetyltransferase"/>
</dbReference>
<sequence length="482" mass="53593">MVMDERPVGNLEKLFVVQNRKGMIREFVVAATYSVPLTVETLYPALADLVSNEPLLGANVYKSDTPRPKVRKLARIDLDKVVTFLPHQKFDAQFVDYFFDSSRPLPYDDDDRPLWRAQVLDSHIVVWSFDHTLFDGSSGVYFHQKLLACLRRPQIPLKESTVKTSKKPLPENIENIIDCRPSTPPPSLLRRALRSSRDETAPPEHSSQFVPWAGTSPSWPPRSRTAFLSLPPDKVKDLIRTSRKHGITLTGLLYSALMQAILEAIPIGDETSWRLKTSIPINARRYFPSTEPQDGLGCYILFHEYDLEVNTYSQDISPGLFVPHWGQKFHFSLHAHSDSPEVPAEWARAIGEFKNMNMEKTLEDQAQKSEHMAAAEISNIGLVSMDNVPNTVATLDPSAPQAQITDLWFIQPGVTIGSPIILSVIGLKNGNTNVALSVAADDKQASSARNLLSSLCAVLNDAAGVALPLSVSWGQNYTLSQA</sequence>
<dbReference type="PhylomeDB" id="A0A060T4J1"/>
<dbReference type="PANTHER" id="PTHR28037:SF1">
    <property type="entry name" value="ALCOHOL O-ACETYLTRANSFERASE 1-RELATED"/>
    <property type="match status" value="1"/>
</dbReference>
<reference evidence="2" key="2">
    <citation type="submission" date="2014-06" db="EMBL/GenBank/DDBJ databases">
        <title>The complete genome of Blastobotrys (Arxula) adeninivorans LS3 - a yeast of biotechnological interest.</title>
        <authorList>
            <person name="Kunze G."/>
            <person name="Gaillardin C."/>
            <person name="Czernicka M."/>
            <person name="Durrens P."/>
            <person name="Martin T."/>
            <person name="Boer E."/>
            <person name="Gabaldon T."/>
            <person name="Cruz J."/>
            <person name="Talla E."/>
            <person name="Marck C."/>
            <person name="Goffeau A."/>
            <person name="Barbe V."/>
            <person name="Baret P."/>
            <person name="Baronian K."/>
            <person name="Beier S."/>
            <person name="Bleykasten C."/>
            <person name="Bode R."/>
            <person name="Casaregola S."/>
            <person name="Despons L."/>
            <person name="Fairhead C."/>
            <person name="Giersberg M."/>
            <person name="Gierski P."/>
            <person name="Hahnel U."/>
            <person name="Hartmann A."/>
            <person name="Jankowska D."/>
            <person name="Jubin C."/>
            <person name="Jung P."/>
            <person name="Lafontaine I."/>
            <person name="Leh-Louis V."/>
            <person name="Lemaire M."/>
            <person name="Marcet-Houben M."/>
            <person name="Mascher M."/>
            <person name="Morel G."/>
            <person name="Richard G.-F."/>
            <person name="Riechen J."/>
            <person name="Sacerdot C."/>
            <person name="Sarkar A."/>
            <person name="Savel G."/>
            <person name="Schacherer J."/>
            <person name="Sherman D."/>
            <person name="Straub M.-L."/>
            <person name="Stein N."/>
            <person name="Thierry A."/>
            <person name="Trautwein-Schult A."/>
            <person name="Westhof E."/>
            <person name="Worch S."/>
            <person name="Dujon B."/>
            <person name="Souciet J.-L."/>
            <person name="Wincker P."/>
            <person name="Scholz U."/>
            <person name="Neuveglise N."/>
        </authorList>
    </citation>
    <scope>NUCLEOTIDE SEQUENCE</scope>
    <source>
        <strain evidence="2">LS3</strain>
    </source>
</reference>
<accession>A0A060T4J1</accession>
<feature type="region of interest" description="Disordered" evidence="1">
    <location>
        <begin position="193"/>
        <end position="217"/>
    </location>
</feature>
<dbReference type="EMBL" id="HG937692">
    <property type="protein sequence ID" value="CDP36040.1"/>
    <property type="molecule type" value="Genomic_DNA"/>
</dbReference>
<reference evidence="2" key="1">
    <citation type="submission" date="2014-02" db="EMBL/GenBank/DDBJ databases">
        <authorList>
            <person name="Genoscope - CEA"/>
        </authorList>
    </citation>
    <scope>NUCLEOTIDE SEQUENCE</scope>
    <source>
        <strain evidence="2">LS3</strain>
    </source>
</reference>
<protein>
    <submittedName>
        <fullName evidence="2">ARAD1B03938p</fullName>
    </submittedName>
</protein>
<dbReference type="Gene3D" id="3.30.559.10">
    <property type="entry name" value="Chloramphenicol acetyltransferase-like domain"/>
    <property type="match status" value="1"/>
</dbReference>
<dbReference type="SUPFAM" id="SSF52777">
    <property type="entry name" value="CoA-dependent acyltransferases"/>
    <property type="match status" value="2"/>
</dbReference>
<dbReference type="InterPro" id="IPR023213">
    <property type="entry name" value="CAT-like_dom_sf"/>
</dbReference>
<dbReference type="AlphaFoldDB" id="A0A060T4J1"/>
<proteinExistence type="predicted"/>
<dbReference type="InterPro" id="IPR010828">
    <property type="entry name" value="Atf2/Sli1-like"/>
</dbReference>
<name>A0A060T4J1_BLAAD</name>
<evidence type="ECO:0000256" key="1">
    <source>
        <dbReference type="SAM" id="MobiDB-lite"/>
    </source>
</evidence>
<dbReference type="PANTHER" id="PTHR28037">
    <property type="entry name" value="ALCOHOL O-ACETYLTRANSFERASE 1-RELATED"/>
    <property type="match status" value="1"/>
</dbReference>
<organism evidence="2">
    <name type="scientific">Blastobotrys adeninivorans</name>
    <name type="common">Yeast</name>
    <name type="synonym">Arxula adeninivorans</name>
    <dbReference type="NCBI Taxonomy" id="409370"/>
    <lineage>
        <taxon>Eukaryota</taxon>
        <taxon>Fungi</taxon>
        <taxon>Dikarya</taxon>
        <taxon>Ascomycota</taxon>
        <taxon>Saccharomycotina</taxon>
        <taxon>Dipodascomycetes</taxon>
        <taxon>Dipodascales</taxon>
        <taxon>Trichomonascaceae</taxon>
        <taxon>Blastobotrys</taxon>
    </lineage>
</organism>